<gene>
    <name evidence="13" type="ORF">BJ554DRAFT_5827</name>
</gene>
<evidence type="ECO:0000256" key="9">
    <source>
        <dbReference type="ARBA" id="ARBA00022741"/>
    </source>
</evidence>
<comment type="similarity">
    <text evidence="3">Belongs to the flavokinase family.</text>
</comment>
<dbReference type="AlphaFoldDB" id="A0A8H7ZYZ3"/>
<dbReference type="InterPro" id="IPR023465">
    <property type="entry name" value="Riboflavin_kinase_dom_sf"/>
</dbReference>
<evidence type="ECO:0000313" key="14">
    <source>
        <dbReference type="Proteomes" id="UP000673691"/>
    </source>
</evidence>
<dbReference type="OrthoDB" id="276388at2759"/>
<organism evidence="13 14">
    <name type="scientific">Olpidium bornovanus</name>
    <dbReference type="NCBI Taxonomy" id="278681"/>
    <lineage>
        <taxon>Eukaryota</taxon>
        <taxon>Fungi</taxon>
        <taxon>Fungi incertae sedis</taxon>
        <taxon>Olpidiomycota</taxon>
        <taxon>Olpidiomycotina</taxon>
        <taxon>Olpidiomycetes</taxon>
        <taxon>Olpidiales</taxon>
        <taxon>Olpidiaceae</taxon>
        <taxon>Olpidium</taxon>
    </lineage>
</organism>
<keyword evidence="7" id="KW-0288">FMN</keyword>
<dbReference type="Gene3D" id="2.40.30.30">
    <property type="entry name" value="Riboflavin kinase-like"/>
    <property type="match status" value="1"/>
</dbReference>
<dbReference type="InterPro" id="IPR023468">
    <property type="entry name" value="Riboflavin_kinase"/>
</dbReference>
<dbReference type="SMART" id="SM00904">
    <property type="entry name" value="Flavokinase"/>
    <property type="match status" value="1"/>
</dbReference>
<evidence type="ECO:0000259" key="12">
    <source>
        <dbReference type="SMART" id="SM00904"/>
    </source>
</evidence>
<evidence type="ECO:0000256" key="1">
    <source>
        <dbReference type="ARBA" id="ARBA00003572"/>
    </source>
</evidence>
<keyword evidence="10" id="KW-0067">ATP-binding</keyword>
<dbReference type="EMBL" id="JAEFCI010002927">
    <property type="protein sequence ID" value="KAG5461910.1"/>
    <property type="molecule type" value="Genomic_DNA"/>
</dbReference>
<dbReference type="Proteomes" id="UP000673691">
    <property type="component" value="Unassembled WGS sequence"/>
</dbReference>
<evidence type="ECO:0000256" key="10">
    <source>
        <dbReference type="ARBA" id="ARBA00022840"/>
    </source>
</evidence>
<evidence type="ECO:0000256" key="7">
    <source>
        <dbReference type="ARBA" id="ARBA00022643"/>
    </source>
</evidence>
<feature type="domain" description="Riboflavin kinase" evidence="12">
    <location>
        <begin position="222"/>
        <end position="354"/>
    </location>
</feature>
<dbReference type="PANTHER" id="PTHR22749:SF6">
    <property type="entry name" value="RIBOFLAVIN KINASE"/>
    <property type="match status" value="1"/>
</dbReference>
<sequence length="369" mass="40094">MIAFQSTVADRWLATLLEPDPAPIAGVPHLVVRLAFVLFFQVRCVGEGLSRARNAVMILKFILMQMISDRPEMVTMAIDRQDYIAALLKDEIGHTAELAAFPPDIPPAVCKRGAGPRRRPRTRISDHALLPPCARDLRLVTGARAVGATTSDERQSRVGPGFDASVLVSGPPSSFSQSAWPPTGGVLLPEDAAAAAAAQPAAAHAQRPRLVGPDAPEEPFPLFVAGEVVRGFGRGSRELGIPTEEVVSQLERLATGVYYGWARVSQVKDAAVLGDDEGVVYPMVMSVGWNPYYKNEKRSAVHIMHEFKADFYGARLAVAVLGYIRPELDYTTLGEDALISDINFDIKVANNCLARPAYKRYANHEKLLA</sequence>
<keyword evidence="9" id="KW-0547">Nucleotide-binding</keyword>
<keyword evidence="6" id="KW-0285">Flavoprotein</keyword>
<dbReference type="GO" id="GO:0008531">
    <property type="term" value="F:riboflavin kinase activity"/>
    <property type="evidence" value="ECO:0007669"/>
    <property type="project" value="UniProtKB-EC"/>
</dbReference>
<dbReference type="InterPro" id="IPR015865">
    <property type="entry name" value="Riboflavin_kinase_bac/euk"/>
</dbReference>
<evidence type="ECO:0000256" key="8">
    <source>
        <dbReference type="ARBA" id="ARBA00022679"/>
    </source>
</evidence>
<evidence type="ECO:0000256" key="6">
    <source>
        <dbReference type="ARBA" id="ARBA00022630"/>
    </source>
</evidence>
<dbReference type="UniPathway" id="UPA00276">
    <property type="reaction ID" value="UER00406"/>
</dbReference>
<proteinExistence type="inferred from homology"/>
<dbReference type="GO" id="GO:0009398">
    <property type="term" value="P:FMN biosynthetic process"/>
    <property type="evidence" value="ECO:0007669"/>
    <property type="project" value="UniProtKB-UniPathway"/>
</dbReference>
<dbReference type="GO" id="GO:0005524">
    <property type="term" value="F:ATP binding"/>
    <property type="evidence" value="ECO:0007669"/>
    <property type="project" value="UniProtKB-KW"/>
</dbReference>
<dbReference type="EC" id="2.7.1.26" evidence="4"/>
<evidence type="ECO:0000256" key="5">
    <source>
        <dbReference type="ARBA" id="ARBA00017394"/>
    </source>
</evidence>
<keyword evidence="14" id="KW-1185">Reference proteome</keyword>
<dbReference type="PANTHER" id="PTHR22749">
    <property type="entry name" value="RIBOFLAVIN KINASE/FMN ADENYLYLTRANSFERASE"/>
    <property type="match status" value="1"/>
</dbReference>
<evidence type="ECO:0000256" key="3">
    <source>
        <dbReference type="ARBA" id="ARBA00010108"/>
    </source>
</evidence>
<protein>
    <recommendedName>
        <fullName evidence="5">Riboflavin kinase</fullName>
        <ecNumber evidence="4">2.7.1.26</ecNumber>
    </recommendedName>
    <alternativeName>
        <fullName evidence="11">Flavin mononucleotide kinase 1</fullName>
    </alternativeName>
</protein>
<dbReference type="GO" id="GO:0009231">
    <property type="term" value="P:riboflavin biosynthetic process"/>
    <property type="evidence" value="ECO:0007669"/>
    <property type="project" value="InterPro"/>
</dbReference>
<dbReference type="SUPFAM" id="SSF82114">
    <property type="entry name" value="Riboflavin kinase-like"/>
    <property type="match status" value="1"/>
</dbReference>
<evidence type="ECO:0000256" key="4">
    <source>
        <dbReference type="ARBA" id="ARBA00012105"/>
    </source>
</evidence>
<dbReference type="GO" id="GO:0005739">
    <property type="term" value="C:mitochondrion"/>
    <property type="evidence" value="ECO:0007669"/>
    <property type="project" value="TreeGrafter"/>
</dbReference>
<evidence type="ECO:0000313" key="13">
    <source>
        <dbReference type="EMBL" id="KAG5461910.1"/>
    </source>
</evidence>
<keyword evidence="8" id="KW-0808">Transferase</keyword>
<evidence type="ECO:0000256" key="2">
    <source>
        <dbReference type="ARBA" id="ARBA00005201"/>
    </source>
</evidence>
<comment type="function">
    <text evidence="1">Catalyzes the phosphorylation of riboflavin (vitamin B2) to form flavin mononucleotide (FMN) coenzyme.</text>
</comment>
<accession>A0A8H7ZYZ3</accession>
<comment type="caution">
    <text evidence="13">The sequence shown here is derived from an EMBL/GenBank/DDBJ whole genome shotgun (WGS) entry which is preliminary data.</text>
</comment>
<name>A0A8H7ZYZ3_9FUNG</name>
<comment type="pathway">
    <text evidence="2">Cofactor biosynthesis; FMN biosynthesis; FMN from riboflavin (ATP route): step 1/1.</text>
</comment>
<dbReference type="Pfam" id="PF01687">
    <property type="entry name" value="Flavokinase"/>
    <property type="match status" value="1"/>
</dbReference>
<evidence type="ECO:0000256" key="11">
    <source>
        <dbReference type="ARBA" id="ARBA00029960"/>
    </source>
</evidence>
<reference evidence="13 14" key="1">
    <citation type="journal article" name="Sci. Rep.">
        <title>Genome-scale phylogenetic analyses confirm Olpidium as the closest living zoosporic fungus to the non-flagellated, terrestrial fungi.</title>
        <authorList>
            <person name="Chang Y."/>
            <person name="Rochon D."/>
            <person name="Sekimoto S."/>
            <person name="Wang Y."/>
            <person name="Chovatia M."/>
            <person name="Sandor L."/>
            <person name="Salamov A."/>
            <person name="Grigoriev I.V."/>
            <person name="Stajich J.E."/>
            <person name="Spatafora J.W."/>
        </authorList>
    </citation>
    <scope>NUCLEOTIDE SEQUENCE [LARGE SCALE GENOMIC DNA]</scope>
    <source>
        <strain evidence="13">S191</strain>
    </source>
</reference>